<organism evidence="2 3">
    <name type="scientific">Cylicocyclus nassatus</name>
    <name type="common">Nematode worm</name>
    <dbReference type="NCBI Taxonomy" id="53992"/>
    <lineage>
        <taxon>Eukaryota</taxon>
        <taxon>Metazoa</taxon>
        <taxon>Ecdysozoa</taxon>
        <taxon>Nematoda</taxon>
        <taxon>Chromadorea</taxon>
        <taxon>Rhabditida</taxon>
        <taxon>Rhabditina</taxon>
        <taxon>Rhabditomorpha</taxon>
        <taxon>Strongyloidea</taxon>
        <taxon>Strongylidae</taxon>
        <taxon>Cylicocyclus</taxon>
    </lineage>
</organism>
<sequence>MLSAISRRYKKLQNREKGQSDSDMQQLLLLAVVLVVGCIADEVKNATAEGNYYPNQCSEPPCQNYVPPPPPPPPPSYNSYVGYQYIRPPPPPLIDREVCDLDASVLLVVPSKRHRDRDRLNRAHRVRCSVIASYDEDSCNICCQHAARRDKNLENKQFVGFLALSDDFETHDRRRERERSSEEHHDDDDRDHRRYKRHVERDEEHPDIDEPIRVHETEYQHPPAYTNMKCVCCAPKRPLPPPPPPPPIHGQPHQIYQTPVYSQPNYAPPV</sequence>
<protein>
    <submittedName>
        <fullName evidence="2">Uncharacterized protein</fullName>
    </submittedName>
</protein>
<feature type="region of interest" description="Disordered" evidence="1">
    <location>
        <begin position="170"/>
        <end position="208"/>
    </location>
</feature>
<evidence type="ECO:0000313" key="3">
    <source>
        <dbReference type="Proteomes" id="UP001176961"/>
    </source>
</evidence>
<gene>
    <name evidence="2" type="ORF">CYNAS_LOCUS13012</name>
</gene>
<feature type="compositionally biased region" description="Basic and acidic residues" evidence="1">
    <location>
        <begin position="199"/>
        <end position="208"/>
    </location>
</feature>
<feature type="compositionally biased region" description="Pro residues" evidence="1">
    <location>
        <begin position="237"/>
        <end position="249"/>
    </location>
</feature>
<name>A0AA36GZ69_CYLNA</name>
<dbReference type="Proteomes" id="UP001176961">
    <property type="component" value="Unassembled WGS sequence"/>
</dbReference>
<reference evidence="2" key="1">
    <citation type="submission" date="2023-07" db="EMBL/GenBank/DDBJ databases">
        <authorList>
            <consortium name="CYATHOMIX"/>
        </authorList>
    </citation>
    <scope>NUCLEOTIDE SEQUENCE</scope>
    <source>
        <strain evidence="2">N/A</strain>
    </source>
</reference>
<feature type="compositionally biased region" description="Basic and acidic residues" evidence="1">
    <location>
        <begin position="170"/>
        <end position="184"/>
    </location>
</feature>
<evidence type="ECO:0000256" key="1">
    <source>
        <dbReference type="SAM" id="MobiDB-lite"/>
    </source>
</evidence>
<accession>A0AA36GZ69</accession>
<keyword evidence="3" id="KW-1185">Reference proteome</keyword>
<evidence type="ECO:0000313" key="2">
    <source>
        <dbReference type="EMBL" id="CAJ0601029.1"/>
    </source>
</evidence>
<feature type="region of interest" description="Disordered" evidence="1">
    <location>
        <begin position="236"/>
        <end position="270"/>
    </location>
</feature>
<feature type="compositionally biased region" description="Polar residues" evidence="1">
    <location>
        <begin position="254"/>
        <end position="270"/>
    </location>
</feature>
<comment type="caution">
    <text evidence="2">The sequence shown here is derived from an EMBL/GenBank/DDBJ whole genome shotgun (WGS) entry which is preliminary data.</text>
</comment>
<dbReference type="EMBL" id="CATQJL010000305">
    <property type="protein sequence ID" value="CAJ0601029.1"/>
    <property type="molecule type" value="Genomic_DNA"/>
</dbReference>
<dbReference type="AlphaFoldDB" id="A0AA36GZ69"/>
<proteinExistence type="predicted"/>